<dbReference type="InterPro" id="IPR003410">
    <property type="entry name" value="HYR_dom"/>
</dbReference>
<dbReference type="SUPFAM" id="SSF82895">
    <property type="entry name" value="TSP-1 type 1 repeat"/>
    <property type="match status" value="3"/>
</dbReference>
<dbReference type="InterPro" id="IPR036383">
    <property type="entry name" value="TSP1_rpt_sf"/>
</dbReference>
<dbReference type="InterPro" id="IPR013032">
    <property type="entry name" value="EGF-like_CS"/>
</dbReference>
<dbReference type="InterPro" id="IPR000152">
    <property type="entry name" value="EGF-type_Asp/Asn_hydroxyl_site"/>
</dbReference>
<evidence type="ECO:0000256" key="7">
    <source>
        <dbReference type="PROSITE-ProRule" id="PRU00302"/>
    </source>
</evidence>
<dbReference type="Gene3D" id="2.10.25.10">
    <property type="entry name" value="Laminin"/>
    <property type="match status" value="7"/>
</dbReference>
<feature type="disulfide bond" evidence="6">
    <location>
        <begin position="1039"/>
        <end position="1048"/>
    </location>
</feature>
<dbReference type="PROSITE" id="PS50092">
    <property type="entry name" value="TSP1"/>
    <property type="match status" value="3"/>
</dbReference>
<dbReference type="EMBL" id="CALNXI010000374">
    <property type="protein sequence ID" value="CAH3025828.1"/>
    <property type="molecule type" value="Genomic_DNA"/>
</dbReference>
<keyword evidence="5" id="KW-0325">Glycoprotein</keyword>
<dbReference type="PRINTS" id="PR01705">
    <property type="entry name" value="TSP1REPEAT"/>
</dbReference>
<dbReference type="SMART" id="SM00181">
    <property type="entry name" value="EGF"/>
    <property type="match status" value="7"/>
</dbReference>
<feature type="disulfide bond" evidence="6">
    <location>
        <begin position="885"/>
        <end position="894"/>
    </location>
</feature>
<keyword evidence="3" id="KW-0677">Repeat</keyword>
<feature type="chain" id="PRO_5047124615" description="Fibropellin-1-like" evidence="8">
    <location>
        <begin position="23"/>
        <end position="1140"/>
    </location>
</feature>
<dbReference type="Gene3D" id="2.10.50.10">
    <property type="entry name" value="Tumor Necrosis Factor Receptor, subunit A, domain 2"/>
    <property type="match status" value="2"/>
</dbReference>
<dbReference type="InterPro" id="IPR035976">
    <property type="entry name" value="Sushi/SCR/CCP_sf"/>
</dbReference>
<keyword evidence="1 6" id="KW-0245">EGF-like domain</keyword>
<dbReference type="PROSITE" id="PS01186">
    <property type="entry name" value="EGF_2"/>
    <property type="match status" value="7"/>
</dbReference>
<feature type="domain" description="EGF-like" evidence="9">
    <location>
        <begin position="973"/>
        <end position="1009"/>
    </location>
</feature>
<dbReference type="InterPro" id="IPR009030">
    <property type="entry name" value="Growth_fac_rcpt_cys_sf"/>
</dbReference>
<evidence type="ECO:0000256" key="5">
    <source>
        <dbReference type="ARBA" id="ARBA00023180"/>
    </source>
</evidence>
<comment type="caution">
    <text evidence="6">Lacks conserved residue(s) required for the propagation of feature annotation.</text>
</comment>
<evidence type="ECO:0000256" key="4">
    <source>
        <dbReference type="ARBA" id="ARBA00023157"/>
    </source>
</evidence>
<dbReference type="Pfam" id="PF12661">
    <property type="entry name" value="hEGF"/>
    <property type="match status" value="2"/>
</dbReference>
<feature type="disulfide bond" evidence="6">
    <location>
        <begin position="1077"/>
        <end position="1086"/>
    </location>
</feature>
<evidence type="ECO:0000259" key="10">
    <source>
        <dbReference type="PROSITE" id="PS50825"/>
    </source>
</evidence>
<dbReference type="InterPro" id="IPR000884">
    <property type="entry name" value="TSP1_rpt"/>
</dbReference>
<dbReference type="PROSITE" id="PS50825">
    <property type="entry name" value="HYR"/>
    <property type="match status" value="2"/>
</dbReference>
<dbReference type="InterPro" id="IPR001881">
    <property type="entry name" value="EGF-like_Ca-bd_dom"/>
</dbReference>
<evidence type="ECO:0008006" key="14">
    <source>
        <dbReference type="Google" id="ProtNLM"/>
    </source>
</evidence>
<evidence type="ECO:0000256" key="6">
    <source>
        <dbReference type="PROSITE-ProRule" id="PRU00076"/>
    </source>
</evidence>
<dbReference type="Gene3D" id="2.20.100.10">
    <property type="entry name" value="Thrombospondin type-1 (TSP1) repeat"/>
    <property type="match status" value="3"/>
</dbReference>
<feature type="domain" description="EGF-like" evidence="9">
    <location>
        <begin position="859"/>
        <end position="895"/>
    </location>
</feature>
<dbReference type="SUPFAM" id="SSF57196">
    <property type="entry name" value="EGF/Laminin"/>
    <property type="match status" value="1"/>
</dbReference>
<feature type="disulfide bond" evidence="6">
    <location>
        <begin position="999"/>
        <end position="1008"/>
    </location>
</feature>
<feature type="domain" description="Sushi" evidence="11">
    <location>
        <begin position="226"/>
        <end position="291"/>
    </location>
</feature>
<organism evidence="12 13">
    <name type="scientific">Porites evermanni</name>
    <dbReference type="NCBI Taxonomy" id="104178"/>
    <lineage>
        <taxon>Eukaryota</taxon>
        <taxon>Metazoa</taxon>
        <taxon>Cnidaria</taxon>
        <taxon>Anthozoa</taxon>
        <taxon>Hexacorallia</taxon>
        <taxon>Scleractinia</taxon>
        <taxon>Fungiina</taxon>
        <taxon>Poritidae</taxon>
        <taxon>Porites</taxon>
    </lineage>
</organism>
<feature type="non-terminal residue" evidence="12">
    <location>
        <position position="1140"/>
    </location>
</feature>
<dbReference type="InterPro" id="IPR000742">
    <property type="entry name" value="EGF"/>
</dbReference>
<evidence type="ECO:0000313" key="12">
    <source>
        <dbReference type="EMBL" id="CAH3025828.1"/>
    </source>
</evidence>
<dbReference type="SMART" id="SM00032">
    <property type="entry name" value="CCP"/>
    <property type="match status" value="1"/>
</dbReference>
<sequence>MPTRSLWFFLVLLLVISDQAQGWRRRRRRRCPVTNCVVSGWSHWSGCNQGCGSTGGQWRTRYVVRGATCGGSCPYSLSQYQACSAWCYNGGTPQGGVCSCKSGNSGKCCQGVNGGWSSWDSWSNCSQSCGTGYQERNRTCTNPIPKNGGTPCVGLSRQSQICNTHVCPVNGGWSSWGNWTSCSKSCGSGSQQRSRSCTNPAPSFGGKSCQGESEERYICNTQPCPARCSSLKAPQFGFVYPHFCSSHPISGTVCNLGCKHGFKRIGGVDEMTCGKDGKWNKNGSSVMKCLDVTPPVFLSCPSDIPVSPSKSTTANWKIPVAQDNSNEDPEVSLSLQITPPYTFTKDTVIVYTAKDARGNARNCSFKLLLEDNEGPEVTYCPPDQTVTVSTRKSIITWPNPQFRDNSNGPLKVKCSHQSGTAFYWGTWKVQCTAHDSNPNNDPALCQFVVTLKPKECPDLPPPKNGAKACDDWNFGRMCSPLCNDQWDFSQRLPPYAFWICGGTGKWFPRARWPDCSRVYRPNQVRMAIDLHYYKGDCTTLQAQRQTKHNFIQMIKGSRLWQTCQDPVFGNRCTADNTKVTCARVPAVIKRKKRSSVNGRTQRPRLILQTTINFDMVGNFDDMSLKSLLHNENKIKAGLVGVNIAKKIGSEIRKAVVEGSLSFKVNGNVLVPDKKSLNISEPERTCATGQAYREGFCVSCTAGTYLNKTLGTCEDCPVGSYQEEESQEACVPCPTRTSTEQSRTDDLSGCLAVCKAGSYSPTGLEPCFPCEKGFYQEMEGQRICLNCSVDTTTAEEGSTSSKQCGVPCPPGWFSPNGLVPCSVCDRRSFQPQSESRTCVPCPGTTVTTQFGSKRRQDCQEIDNCGSSPCKGNLTCTDLIDDFLCTCQPGYTGKHCETNIDDCSDLPCFNGGTCHDMVNNYSCSCAQGYQGKNCEENIDDCASDPCQNEGTCVDSTGTYDCICPSGFYGNNCEEEADECTKLGCKNNATCVVKDNWFDCICQKGFVGKKCEFNTNIDDCSDLPCFNGGTCHDMVNNYSCSCAQGYQGKNCEENIDDCASDPCQNEGTCVDSTGTYDCICPSGFYGNNCEEEADECTKLGCKNNATCIVKDNWFDCICQKGFVGKKCEFNVEECDSNPCLNGA</sequence>
<dbReference type="CDD" id="cd00054">
    <property type="entry name" value="EGF_CA"/>
    <property type="match status" value="7"/>
</dbReference>
<dbReference type="PROSITE" id="PS00010">
    <property type="entry name" value="ASX_HYDROXYL"/>
    <property type="match status" value="5"/>
</dbReference>
<dbReference type="SUPFAM" id="SSF57184">
    <property type="entry name" value="Growth factor receptor domain"/>
    <property type="match status" value="3"/>
</dbReference>
<feature type="domain" description="EGF-like" evidence="9">
    <location>
        <begin position="935"/>
        <end position="971"/>
    </location>
</feature>
<evidence type="ECO:0000256" key="3">
    <source>
        <dbReference type="ARBA" id="ARBA00022737"/>
    </source>
</evidence>
<evidence type="ECO:0000313" key="13">
    <source>
        <dbReference type="Proteomes" id="UP001159427"/>
    </source>
</evidence>
<dbReference type="Pfam" id="PF02494">
    <property type="entry name" value="HYR"/>
    <property type="match status" value="2"/>
</dbReference>
<feature type="domain" description="EGF-like" evidence="9">
    <location>
        <begin position="1051"/>
        <end position="1087"/>
    </location>
</feature>
<dbReference type="SMART" id="SM00179">
    <property type="entry name" value="EGF_CA"/>
    <property type="match status" value="7"/>
</dbReference>
<dbReference type="PROSITE" id="PS00022">
    <property type="entry name" value="EGF_1"/>
    <property type="match status" value="7"/>
</dbReference>
<keyword evidence="7" id="KW-0768">Sushi</keyword>
<keyword evidence="2 8" id="KW-0732">Signal</keyword>
<evidence type="ECO:0000259" key="9">
    <source>
        <dbReference type="PROSITE" id="PS50026"/>
    </source>
</evidence>
<evidence type="ECO:0000256" key="8">
    <source>
        <dbReference type="SAM" id="SignalP"/>
    </source>
</evidence>
<accession>A0ABN8M890</accession>
<evidence type="ECO:0000256" key="2">
    <source>
        <dbReference type="ARBA" id="ARBA00022729"/>
    </source>
</evidence>
<dbReference type="InterPro" id="IPR000436">
    <property type="entry name" value="Sushi_SCR_CCP_dom"/>
</dbReference>
<dbReference type="Pfam" id="PF00090">
    <property type="entry name" value="TSP_1"/>
    <property type="match status" value="3"/>
</dbReference>
<feature type="domain" description="HYR" evidence="10">
    <location>
        <begin position="370"/>
        <end position="453"/>
    </location>
</feature>
<dbReference type="InterPro" id="IPR018097">
    <property type="entry name" value="EGF_Ca-bd_CS"/>
</dbReference>
<feature type="disulfide bond" evidence="6">
    <location>
        <begin position="923"/>
        <end position="932"/>
    </location>
</feature>
<dbReference type="InterPro" id="IPR011641">
    <property type="entry name" value="Tyr-kin_ephrin_A/B_rcpt-like"/>
</dbReference>
<comment type="caution">
    <text evidence="12">The sequence shown here is derived from an EMBL/GenBank/DDBJ whole genome shotgun (WGS) entry which is preliminary data.</text>
</comment>
<feature type="domain" description="HYR" evidence="10">
    <location>
        <begin position="290"/>
        <end position="369"/>
    </location>
</feature>
<evidence type="ECO:0000256" key="1">
    <source>
        <dbReference type="ARBA" id="ARBA00022536"/>
    </source>
</evidence>
<keyword evidence="4 6" id="KW-1015">Disulfide bond</keyword>
<proteinExistence type="predicted"/>
<dbReference type="PANTHER" id="PTHR12916">
    <property type="entry name" value="CYTOCHROME C OXIDASE POLYPEPTIDE VIC-2"/>
    <property type="match status" value="1"/>
</dbReference>
<feature type="domain" description="EGF-like" evidence="9">
    <location>
        <begin position="897"/>
        <end position="933"/>
    </location>
</feature>
<evidence type="ECO:0000259" key="11">
    <source>
        <dbReference type="PROSITE" id="PS50923"/>
    </source>
</evidence>
<gene>
    <name evidence="12" type="ORF">PEVE_00027287</name>
</gene>
<feature type="disulfide bond" evidence="6">
    <location>
        <begin position="1115"/>
        <end position="1124"/>
    </location>
</feature>
<feature type="domain" description="EGF-like" evidence="9">
    <location>
        <begin position="1089"/>
        <end position="1125"/>
    </location>
</feature>
<reference evidence="12 13" key="1">
    <citation type="submission" date="2022-05" db="EMBL/GenBank/DDBJ databases">
        <authorList>
            <consortium name="Genoscope - CEA"/>
            <person name="William W."/>
        </authorList>
    </citation>
    <scope>NUCLEOTIDE SEQUENCE [LARGE SCALE GENOMIC DNA]</scope>
</reference>
<dbReference type="PROSITE" id="PS01187">
    <property type="entry name" value="EGF_CA"/>
    <property type="match status" value="2"/>
</dbReference>
<dbReference type="PRINTS" id="PR00010">
    <property type="entry name" value="EGFBLOOD"/>
</dbReference>
<feature type="domain" description="EGF-like" evidence="9">
    <location>
        <begin position="1013"/>
        <end position="1049"/>
    </location>
</feature>
<dbReference type="Pfam" id="PF07699">
    <property type="entry name" value="Ephrin_rec_like"/>
    <property type="match status" value="3"/>
</dbReference>
<dbReference type="PROSITE" id="PS50026">
    <property type="entry name" value="EGF_3"/>
    <property type="match status" value="8"/>
</dbReference>
<feature type="domain" description="EGF-like" evidence="9">
    <location>
        <begin position="1127"/>
        <end position="1140"/>
    </location>
</feature>
<keyword evidence="13" id="KW-1185">Reference proteome</keyword>
<dbReference type="Proteomes" id="UP001159427">
    <property type="component" value="Unassembled WGS sequence"/>
</dbReference>
<feature type="signal peptide" evidence="8">
    <location>
        <begin position="1"/>
        <end position="22"/>
    </location>
</feature>
<name>A0ABN8M890_9CNID</name>
<dbReference type="PROSITE" id="PS50923">
    <property type="entry name" value="SUSHI"/>
    <property type="match status" value="1"/>
</dbReference>
<protein>
    <recommendedName>
        <fullName evidence="14">Fibropellin-1-like</fullName>
    </recommendedName>
</protein>
<feature type="disulfide bond" evidence="6">
    <location>
        <begin position="961"/>
        <end position="970"/>
    </location>
</feature>
<dbReference type="SMART" id="SM00209">
    <property type="entry name" value="TSP1"/>
    <property type="match status" value="3"/>
</dbReference>
<dbReference type="PANTHER" id="PTHR12916:SF4">
    <property type="entry name" value="UNINFLATABLE, ISOFORM C"/>
    <property type="match status" value="1"/>
</dbReference>
<dbReference type="SMART" id="SM01411">
    <property type="entry name" value="Ephrin_rec_like"/>
    <property type="match status" value="4"/>
</dbReference>
<dbReference type="Pfam" id="PF00008">
    <property type="entry name" value="EGF"/>
    <property type="match status" value="5"/>
</dbReference>
<dbReference type="SUPFAM" id="SSF57535">
    <property type="entry name" value="Complement control module/SCR domain"/>
    <property type="match status" value="1"/>
</dbReference>